<evidence type="ECO:0000256" key="6">
    <source>
        <dbReference type="ARBA" id="ARBA00022777"/>
    </source>
</evidence>
<dbReference type="SMART" id="SM00387">
    <property type="entry name" value="HATPase_c"/>
    <property type="match status" value="1"/>
</dbReference>
<dbReference type="Gene3D" id="3.40.50.2300">
    <property type="match status" value="1"/>
</dbReference>
<dbReference type="AlphaFoldDB" id="A0A1A7C165"/>
<keyword evidence="6" id="KW-0418">Kinase</keyword>
<dbReference type="PRINTS" id="PR00344">
    <property type="entry name" value="BCTRLSENSOR"/>
</dbReference>
<dbReference type="InterPro" id="IPR004358">
    <property type="entry name" value="Sig_transdc_His_kin-like_C"/>
</dbReference>
<feature type="domain" description="Response regulatory" evidence="10">
    <location>
        <begin position="10"/>
        <end position="127"/>
    </location>
</feature>
<dbReference type="SUPFAM" id="SSF55874">
    <property type="entry name" value="ATPase domain of HSP90 chaperone/DNA topoisomerase II/histidine kinase"/>
    <property type="match status" value="1"/>
</dbReference>
<dbReference type="SMART" id="SM00448">
    <property type="entry name" value="REC"/>
    <property type="match status" value="1"/>
</dbReference>
<dbReference type="Gene3D" id="3.30.565.10">
    <property type="entry name" value="Histidine kinase-like ATPase, C-terminal domain"/>
    <property type="match status" value="1"/>
</dbReference>
<dbReference type="PANTHER" id="PTHR43547:SF2">
    <property type="entry name" value="HYBRID SIGNAL TRANSDUCTION HISTIDINE KINASE C"/>
    <property type="match status" value="1"/>
</dbReference>
<dbReference type="CDD" id="cd00075">
    <property type="entry name" value="HATPase"/>
    <property type="match status" value="1"/>
</dbReference>
<evidence type="ECO:0000256" key="7">
    <source>
        <dbReference type="PROSITE-ProRule" id="PRU00169"/>
    </source>
</evidence>
<name>A0A1A7C165_9BURK</name>
<evidence type="ECO:0000259" key="10">
    <source>
        <dbReference type="PROSITE" id="PS50110"/>
    </source>
</evidence>
<reference evidence="11 12" key="1">
    <citation type="submission" date="2016-04" db="EMBL/GenBank/DDBJ databases">
        <title>Draft genome sequence of Janthinobacterium psychrotolerans sp. nov., isolated from freshwater sediments in Denmark.</title>
        <authorList>
            <person name="Gong X."/>
            <person name="Skrivergaard S."/>
            <person name="Korsgaard B.S."/>
            <person name="Schreiber L."/>
            <person name="Marshall I.P."/>
            <person name="Finster K."/>
            <person name="Schramm A."/>
        </authorList>
    </citation>
    <scope>NUCLEOTIDE SEQUENCE [LARGE SCALE GENOMIC DNA]</scope>
    <source>
        <strain evidence="11 12">S3-2</strain>
    </source>
</reference>
<evidence type="ECO:0000256" key="1">
    <source>
        <dbReference type="ARBA" id="ARBA00000085"/>
    </source>
</evidence>
<dbReference type="FunFam" id="3.30.565.10:FF:000006">
    <property type="entry name" value="Sensor histidine kinase WalK"/>
    <property type="match status" value="1"/>
</dbReference>
<dbReference type="PROSITE" id="PS50109">
    <property type="entry name" value="HIS_KIN"/>
    <property type="match status" value="1"/>
</dbReference>
<dbReference type="EC" id="2.7.13.3" evidence="3"/>
<evidence type="ECO:0000256" key="5">
    <source>
        <dbReference type="ARBA" id="ARBA00022679"/>
    </source>
</evidence>
<evidence type="ECO:0000313" key="12">
    <source>
        <dbReference type="Proteomes" id="UP000092713"/>
    </source>
</evidence>
<dbReference type="SUPFAM" id="SSF52172">
    <property type="entry name" value="CheY-like"/>
    <property type="match status" value="1"/>
</dbReference>
<dbReference type="PANTHER" id="PTHR43547">
    <property type="entry name" value="TWO-COMPONENT HISTIDINE KINASE"/>
    <property type="match status" value="1"/>
</dbReference>
<dbReference type="PATRIC" id="fig|1747903.4.peg.2302"/>
<comment type="subcellular location">
    <subcellularLocation>
        <location evidence="2">Cell inner membrane</location>
        <topology evidence="2">Multi-pass membrane protein</topology>
    </subcellularLocation>
</comment>
<dbReference type="Proteomes" id="UP000092713">
    <property type="component" value="Unassembled WGS sequence"/>
</dbReference>
<accession>A0A1A7C165</accession>
<sequence>MMNETQTRTKLLIVDDLPENLRALNALIRESDRSVYQASSGEEALALLLEHDFALAILDVQMPEMDGFELAQLMRGTDKTRHIPIVFVTAAGKEMNFSFQGYESGAVDFLHKPLDINAVQSKVNVFVALHQQRAETRRQVQALEHSRQQQEALLQQLRATQAELQRSLRMRDEFMSMVAHELRTPLNTLFLETQMRTLNLERGNLAAFAPEKLPKMVARDARQIRSMVRLIDDMLDVSRISSGKLSIRREAVDLAALVRRVAEDLAPCPDQLRVQVQDEAQIEGFWDGFRVEQIVVNLISNALRYGEGKPVDISLAKTRNSAVIEVRDHGIGIGAKDQERIFDAFERVVHQDRTGGLGLGLFITKQLVDAHGGAITLQSQPGHGALFSVTLPLAGS</sequence>
<dbReference type="GO" id="GO:0005886">
    <property type="term" value="C:plasma membrane"/>
    <property type="evidence" value="ECO:0007669"/>
    <property type="project" value="UniProtKB-SubCell"/>
</dbReference>
<dbReference type="InterPro" id="IPR011006">
    <property type="entry name" value="CheY-like_superfamily"/>
</dbReference>
<dbReference type="SUPFAM" id="SSF47384">
    <property type="entry name" value="Homodimeric domain of signal transducing histidine kinase"/>
    <property type="match status" value="1"/>
</dbReference>
<dbReference type="Gene3D" id="1.10.287.130">
    <property type="match status" value="1"/>
</dbReference>
<protein>
    <recommendedName>
        <fullName evidence="3">histidine kinase</fullName>
        <ecNumber evidence="3">2.7.13.3</ecNumber>
    </recommendedName>
</protein>
<feature type="modified residue" description="4-aspartylphosphate" evidence="7">
    <location>
        <position position="59"/>
    </location>
</feature>
<dbReference type="OrthoDB" id="9812260at2"/>
<dbReference type="STRING" id="1747903.ASR47_100760"/>
<dbReference type="InterPro" id="IPR036097">
    <property type="entry name" value="HisK_dim/P_sf"/>
</dbReference>
<dbReference type="SMART" id="SM00388">
    <property type="entry name" value="HisKA"/>
    <property type="match status" value="1"/>
</dbReference>
<evidence type="ECO:0000256" key="2">
    <source>
        <dbReference type="ARBA" id="ARBA00004429"/>
    </source>
</evidence>
<dbReference type="InterPro" id="IPR001789">
    <property type="entry name" value="Sig_transdc_resp-reg_receiver"/>
</dbReference>
<dbReference type="InterPro" id="IPR005467">
    <property type="entry name" value="His_kinase_dom"/>
</dbReference>
<keyword evidence="4 7" id="KW-0597">Phosphoprotein</keyword>
<keyword evidence="12" id="KW-1185">Reference proteome</keyword>
<dbReference type="Pfam" id="PF00512">
    <property type="entry name" value="HisKA"/>
    <property type="match status" value="1"/>
</dbReference>
<comment type="caution">
    <text evidence="11">The sequence shown here is derived from an EMBL/GenBank/DDBJ whole genome shotgun (WGS) entry which is preliminary data.</text>
</comment>
<dbReference type="InterPro" id="IPR036890">
    <property type="entry name" value="HATPase_C_sf"/>
</dbReference>
<dbReference type="GO" id="GO:0000155">
    <property type="term" value="F:phosphorelay sensor kinase activity"/>
    <property type="evidence" value="ECO:0007669"/>
    <property type="project" value="InterPro"/>
</dbReference>
<keyword evidence="5" id="KW-0808">Transferase</keyword>
<dbReference type="EMBL" id="LOCQ01000056">
    <property type="protein sequence ID" value="OBV38744.1"/>
    <property type="molecule type" value="Genomic_DNA"/>
</dbReference>
<evidence type="ECO:0000256" key="8">
    <source>
        <dbReference type="SAM" id="Coils"/>
    </source>
</evidence>
<dbReference type="InterPro" id="IPR003594">
    <property type="entry name" value="HATPase_dom"/>
</dbReference>
<proteinExistence type="predicted"/>
<evidence type="ECO:0000259" key="9">
    <source>
        <dbReference type="PROSITE" id="PS50109"/>
    </source>
</evidence>
<dbReference type="CDD" id="cd00082">
    <property type="entry name" value="HisKA"/>
    <property type="match status" value="1"/>
</dbReference>
<dbReference type="PROSITE" id="PS50110">
    <property type="entry name" value="RESPONSE_REGULATORY"/>
    <property type="match status" value="1"/>
</dbReference>
<comment type="catalytic activity">
    <reaction evidence="1">
        <text>ATP + protein L-histidine = ADP + protein N-phospho-L-histidine.</text>
        <dbReference type="EC" id="2.7.13.3"/>
    </reaction>
</comment>
<dbReference type="InterPro" id="IPR003661">
    <property type="entry name" value="HisK_dim/P_dom"/>
</dbReference>
<evidence type="ECO:0000313" key="11">
    <source>
        <dbReference type="EMBL" id="OBV38744.1"/>
    </source>
</evidence>
<organism evidence="11 12">
    <name type="scientific">Janthinobacterium psychrotolerans</name>
    <dbReference type="NCBI Taxonomy" id="1747903"/>
    <lineage>
        <taxon>Bacteria</taxon>
        <taxon>Pseudomonadati</taxon>
        <taxon>Pseudomonadota</taxon>
        <taxon>Betaproteobacteria</taxon>
        <taxon>Burkholderiales</taxon>
        <taxon>Oxalobacteraceae</taxon>
        <taxon>Janthinobacterium</taxon>
    </lineage>
</organism>
<evidence type="ECO:0000256" key="4">
    <source>
        <dbReference type="ARBA" id="ARBA00022553"/>
    </source>
</evidence>
<dbReference type="Pfam" id="PF00072">
    <property type="entry name" value="Response_reg"/>
    <property type="match status" value="1"/>
</dbReference>
<feature type="domain" description="Histidine kinase" evidence="9">
    <location>
        <begin position="177"/>
        <end position="395"/>
    </location>
</feature>
<keyword evidence="8" id="KW-0175">Coiled coil</keyword>
<gene>
    <name evidence="11" type="ORF">ASR47_100760</name>
</gene>
<dbReference type="Pfam" id="PF02518">
    <property type="entry name" value="HATPase_c"/>
    <property type="match status" value="1"/>
</dbReference>
<evidence type="ECO:0000256" key="3">
    <source>
        <dbReference type="ARBA" id="ARBA00012438"/>
    </source>
</evidence>
<feature type="coiled-coil region" evidence="8">
    <location>
        <begin position="133"/>
        <end position="167"/>
    </location>
</feature>